<gene>
    <name evidence="1" type="ORF">NF556_17935</name>
</gene>
<sequence length="81" mass="8878">MHLHLLAAGSSAGRWIACWSLDRPLSGDTRQSPSPVGGDGACERIIHRNLEHRVKDACICTCWPLDHLLVVGLPAGRWIAR</sequence>
<reference evidence="1" key="1">
    <citation type="submission" date="2022-06" db="EMBL/GenBank/DDBJ databases">
        <title>Ornithinimicrobium HY1793.</title>
        <authorList>
            <person name="Huang Y."/>
        </authorList>
    </citation>
    <scope>NUCLEOTIDE SEQUENCE</scope>
    <source>
        <strain evidence="1">HY1793</strain>
    </source>
</reference>
<evidence type="ECO:0000313" key="1">
    <source>
        <dbReference type="EMBL" id="USQ79458.1"/>
    </source>
</evidence>
<organism evidence="1 2">
    <name type="scientific">Ornithinimicrobium faecis</name>
    <dbReference type="NCBI Taxonomy" id="2934158"/>
    <lineage>
        <taxon>Bacteria</taxon>
        <taxon>Bacillati</taxon>
        <taxon>Actinomycetota</taxon>
        <taxon>Actinomycetes</taxon>
        <taxon>Micrococcales</taxon>
        <taxon>Ornithinimicrobiaceae</taxon>
        <taxon>Ornithinimicrobium</taxon>
    </lineage>
</organism>
<evidence type="ECO:0008006" key="3">
    <source>
        <dbReference type="Google" id="ProtNLM"/>
    </source>
</evidence>
<name>A0ABY4YSV7_9MICO</name>
<dbReference type="EMBL" id="CP099489">
    <property type="protein sequence ID" value="USQ79458.1"/>
    <property type="molecule type" value="Genomic_DNA"/>
</dbReference>
<accession>A0ABY4YSV7</accession>
<keyword evidence="2" id="KW-1185">Reference proteome</keyword>
<proteinExistence type="predicted"/>
<dbReference type="RefSeq" id="WP_252592541.1">
    <property type="nucleotide sequence ID" value="NZ_CP099489.1"/>
</dbReference>
<evidence type="ECO:0000313" key="2">
    <source>
        <dbReference type="Proteomes" id="UP001056455"/>
    </source>
</evidence>
<protein>
    <recommendedName>
        <fullName evidence="3">Secreted protein</fullName>
    </recommendedName>
</protein>
<dbReference type="Proteomes" id="UP001056455">
    <property type="component" value="Chromosome"/>
</dbReference>